<name>A0ACB8RIF8_9AGAM</name>
<comment type="caution">
    <text evidence="1">The sequence shown here is derived from an EMBL/GenBank/DDBJ whole genome shotgun (WGS) entry which is preliminary data.</text>
</comment>
<proteinExistence type="predicted"/>
<dbReference type="EMBL" id="MU276003">
    <property type="protein sequence ID" value="KAI0043835.1"/>
    <property type="molecule type" value="Genomic_DNA"/>
</dbReference>
<gene>
    <name evidence="1" type="ORF">FA95DRAFT_1627803</name>
</gene>
<evidence type="ECO:0000313" key="2">
    <source>
        <dbReference type="Proteomes" id="UP000814033"/>
    </source>
</evidence>
<reference evidence="1" key="2">
    <citation type="journal article" date="2022" name="New Phytol.">
        <title>Evolutionary transition to the ectomycorrhizal habit in the genomes of a hyperdiverse lineage of mushroom-forming fungi.</title>
        <authorList>
            <person name="Looney B."/>
            <person name="Miyauchi S."/>
            <person name="Morin E."/>
            <person name="Drula E."/>
            <person name="Courty P.E."/>
            <person name="Kohler A."/>
            <person name="Kuo A."/>
            <person name="LaButti K."/>
            <person name="Pangilinan J."/>
            <person name="Lipzen A."/>
            <person name="Riley R."/>
            <person name="Andreopoulos W."/>
            <person name="He G."/>
            <person name="Johnson J."/>
            <person name="Nolan M."/>
            <person name="Tritt A."/>
            <person name="Barry K.W."/>
            <person name="Grigoriev I.V."/>
            <person name="Nagy L.G."/>
            <person name="Hibbett D."/>
            <person name="Henrissat B."/>
            <person name="Matheny P.B."/>
            <person name="Labbe J."/>
            <person name="Martin F.M."/>
        </authorList>
    </citation>
    <scope>NUCLEOTIDE SEQUENCE</scope>
    <source>
        <strain evidence="1">FP105234-sp</strain>
    </source>
</reference>
<evidence type="ECO:0000313" key="1">
    <source>
        <dbReference type="EMBL" id="KAI0043835.1"/>
    </source>
</evidence>
<dbReference type="Proteomes" id="UP000814033">
    <property type="component" value="Unassembled WGS sequence"/>
</dbReference>
<reference evidence="1" key="1">
    <citation type="submission" date="2021-02" db="EMBL/GenBank/DDBJ databases">
        <authorList>
            <consortium name="DOE Joint Genome Institute"/>
            <person name="Ahrendt S."/>
            <person name="Looney B.P."/>
            <person name="Miyauchi S."/>
            <person name="Morin E."/>
            <person name="Drula E."/>
            <person name="Courty P.E."/>
            <person name="Chicoki N."/>
            <person name="Fauchery L."/>
            <person name="Kohler A."/>
            <person name="Kuo A."/>
            <person name="Labutti K."/>
            <person name="Pangilinan J."/>
            <person name="Lipzen A."/>
            <person name="Riley R."/>
            <person name="Andreopoulos W."/>
            <person name="He G."/>
            <person name="Johnson J."/>
            <person name="Barry K.W."/>
            <person name="Grigoriev I.V."/>
            <person name="Nagy L."/>
            <person name="Hibbett D."/>
            <person name="Henrissat B."/>
            <person name="Matheny P.B."/>
            <person name="Labbe J."/>
            <person name="Martin F."/>
        </authorList>
    </citation>
    <scope>NUCLEOTIDE SEQUENCE</scope>
    <source>
        <strain evidence="1">FP105234-sp</strain>
    </source>
</reference>
<organism evidence="1 2">
    <name type="scientific">Auriscalpium vulgare</name>
    <dbReference type="NCBI Taxonomy" id="40419"/>
    <lineage>
        <taxon>Eukaryota</taxon>
        <taxon>Fungi</taxon>
        <taxon>Dikarya</taxon>
        <taxon>Basidiomycota</taxon>
        <taxon>Agaricomycotina</taxon>
        <taxon>Agaricomycetes</taxon>
        <taxon>Russulales</taxon>
        <taxon>Auriscalpiaceae</taxon>
        <taxon>Auriscalpium</taxon>
    </lineage>
</organism>
<accession>A0ACB8RIF8</accession>
<sequence>MAFNASSIPFPSSDAWSGFVAEAQKFLPQSNSRLALLAFVNIPVFAIVINVLRQLILPRDRSLPPEVFHWIPIIGSAPSYGNDPIAFLADAQKKYGNVFTFVMLGRKMTVALGSAGNNFILGGKVANLSAEEAYTPLTTPVFGKDVVYDVPNEVLMEQKKFIKVGLSTENFRSYVGMIEDEVSEYMAHDPSFRTFQMNDINEWGEFDPLKVLAEMTILTATRTLQGKEVRSNMDKTFSKLFSDLDGGFTPLHMIFPNLPLESYRKRDAAQKKLSEFYISIINGRRDNTSTNDETDMIAALMNQHYRSGRALPDHEIAHIMIALLMAGQHTSSTTGAWTILHIASRPDIADALYQEQVEKFSNPDGTLRSPTYDELKTLTVLDAVIRETLRLHPPIHSIMRKVRADFPVPPTLAAPSKDGVYVVPKGHFVLASPAVSQRDPTLWHECDAWEPARWNDADGEAQKAFKQYADENGEKVDFGFGAVSKGTESPYQPFGAGRHRCIGEQFAYLQLGTLITTMVRKIEMRLPAGMPGPNYHTMITMPKTPRTITYRRRNFD</sequence>
<protein>
    <submittedName>
        <fullName evidence="1">Cytochrome P450</fullName>
    </submittedName>
</protein>
<keyword evidence="2" id="KW-1185">Reference proteome</keyword>